<comment type="caution">
    <text evidence="2">The sequence shown here is derived from an EMBL/GenBank/DDBJ whole genome shotgun (WGS) entry which is preliminary data.</text>
</comment>
<dbReference type="InterPro" id="IPR041657">
    <property type="entry name" value="HTH_17"/>
</dbReference>
<keyword evidence="3" id="KW-1185">Reference proteome</keyword>
<dbReference type="InterPro" id="IPR009061">
    <property type="entry name" value="DNA-bd_dom_put_sf"/>
</dbReference>
<proteinExistence type="predicted"/>
<reference evidence="3" key="1">
    <citation type="journal article" date="2019" name="Int. J. Syst. Evol. Microbiol.">
        <title>The Global Catalogue of Microorganisms (GCM) 10K type strain sequencing project: providing services to taxonomists for standard genome sequencing and annotation.</title>
        <authorList>
            <consortium name="The Broad Institute Genomics Platform"/>
            <consortium name="The Broad Institute Genome Sequencing Center for Infectious Disease"/>
            <person name="Wu L."/>
            <person name="Ma J."/>
        </authorList>
    </citation>
    <scope>NUCLEOTIDE SEQUENCE [LARGE SCALE GENOMIC DNA]</scope>
    <source>
        <strain evidence="3">JCM 13249</strain>
    </source>
</reference>
<feature type="domain" description="Helix-turn-helix" evidence="1">
    <location>
        <begin position="80"/>
        <end position="131"/>
    </location>
</feature>
<organism evidence="2 3">
    <name type="scientific">Luedemannella helvata</name>
    <dbReference type="NCBI Taxonomy" id="349315"/>
    <lineage>
        <taxon>Bacteria</taxon>
        <taxon>Bacillati</taxon>
        <taxon>Actinomycetota</taxon>
        <taxon>Actinomycetes</taxon>
        <taxon>Micromonosporales</taxon>
        <taxon>Micromonosporaceae</taxon>
        <taxon>Luedemannella</taxon>
    </lineage>
</organism>
<gene>
    <name evidence="2" type="ORF">GCM10009681_40030</name>
</gene>
<dbReference type="Proteomes" id="UP001500655">
    <property type="component" value="Unassembled WGS sequence"/>
</dbReference>
<accession>A0ABP4WWY8</accession>
<sequence length="152" mass="16446">MTPVTRASVLGSATKVEASARDHDVVAEVSQAVAHAGQVSLRLPSGAEIVLPESLAIVLRASAEELSAGRSVTILASESLLTPAEVGQMLGLSRPFVARLLDHGQIPSERLPDSTHRVVKLADVLAFQERRERRREGNERIAELIESEDYPY</sequence>
<evidence type="ECO:0000313" key="2">
    <source>
        <dbReference type="EMBL" id="GAA1764938.1"/>
    </source>
</evidence>
<dbReference type="Pfam" id="PF12728">
    <property type="entry name" value="HTH_17"/>
    <property type="match status" value="1"/>
</dbReference>
<dbReference type="SUPFAM" id="SSF46955">
    <property type="entry name" value="Putative DNA-binding domain"/>
    <property type="match status" value="1"/>
</dbReference>
<evidence type="ECO:0000259" key="1">
    <source>
        <dbReference type="Pfam" id="PF12728"/>
    </source>
</evidence>
<protein>
    <recommendedName>
        <fullName evidence="1">Helix-turn-helix domain-containing protein</fullName>
    </recommendedName>
</protein>
<dbReference type="EMBL" id="BAAALS010000020">
    <property type="protein sequence ID" value="GAA1764938.1"/>
    <property type="molecule type" value="Genomic_DNA"/>
</dbReference>
<name>A0ABP4WWY8_9ACTN</name>
<evidence type="ECO:0000313" key="3">
    <source>
        <dbReference type="Proteomes" id="UP001500655"/>
    </source>
</evidence>